<gene>
    <name evidence="1" type="ORF">ACFU0X_34795</name>
</gene>
<name>A0ABW6JVP3_STRCE</name>
<dbReference type="Proteomes" id="UP001600650">
    <property type="component" value="Unassembled WGS sequence"/>
</dbReference>
<accession>A0ABW6JVP3</accession>
<keyword evidence="2" id="KW-1185">Reference proteome</keyword>
<sequence length="102" mass="11420">MRPCHWHEDRDGTRSLIPGCHTRAQDPDGEACDCPSLAQQLDKAREEIARLKRELDGARFWCGHVTAAVHAHRDGLDIMQDAARRAEADIAARKSARLPSPR</sequence>
<dbReference type="RefSeq" id="WP_381728996.1">
    <property type="nucleotide sequence ID" value="NZ_JBHVBU010000240.1"/>
</dbReference>
<protein>
    <submittedName>
        <fullName evidence="1">Uncharacterized protein</fullName>
    </submittedName>
</protein>
<evidence type="ECO:0000313" key="2">
    <source>
        <dbReference type="Proteomes" id="UP001600650"/>
    </source>
</evidence>
<reference evidence="1 2" key="1">
    <citation type="submission" date="2024-09" db="EMBL/GenBank/DDBJ databases">
        <title>The Natural Products Discovery Center: Release of the First 8490 Sequenced Strains for Exploring Actinobacteria Biosynthetic Diversity.</title>
        <authorList>
            <person name="Kalkreuter E."/>
            <person name="Kautsar S.A."/>
            <person name="Yang D."/>
            <person name="Bader C.D."/>
            <person name="Teijaro C.N."/>
            <person name="Fluegel L."/>
            <person name="Davis C.M."/>
            <person name="Simpson J.R."/>
            <person name="Lauterbach L."/>
            <person name="Steele A.D."/>
            <person name="Gui C."/>
            <person name="Meng S."/>
            <person name="Li G."/>
            <person name="Viehrig K."/>
            <person name="Ye F."/>
            <person name="Su P."/>
            <person name="Kiefer A.F."/>
            <person name="Nichols A."/>
            <person name="Cepeda A.J."/>
            <person name="Yan W."/>
            <person name="Fan B."/>
            <person name="Jiang Y."/>
            <person name="Adhikari A."/>
            <person name="Zheng C.-J."/>
            <person name="Schuster L."/>
            <person name="Cowan T.M."/>
            <person name="Smanski M.J."/>
            <person name="Chevrette M.G."/>
            <person name="De Carvalho L.P.S."/>
            <person name="Shen B."/>
        </authorList>
    </citation>
    <scope>NUCLEOTIDE SEQUENCE [LARGE SCALE GENOMIC DNA]</scope>
    <source>
        <strain evidence="1 2">NPDC057399</strain>
    </source>
</reference>
<organism evidence="1 2">
    <name type="scientific">Streptomyces cellulosae</name>
    <dbReference type="NCBI Taxonomy" id="1968"/>
    <lineage>
        <taxon>Bacteria</taxon>
        <taxon>Bacillati</taxon>
        <taxon>Actinomycetota</taxon>
        <taxon>Actinomycetes</taxon>
        <taxon>Kitasatosporales</taxon>
        <taxon>Streptomycetaceae</taxon>
        <taxon>Streptomyces</taxon>
    </lineage>
</organism>
<comment type="caution">
    <text evidence="1">The sequence shown here is derived from an EMBL/GenBank/DDBJ whole genome shotgun (WGS) entry which is preliminary data.</text>
</comment>
<evidence type="ECO:0000313" key="1">
    <source>
        <dbReference type="EMBL" id="MFE7968144.1"/>
    </source>
</evidence>
<proteinExistence type="predicted"/>
<dbReference type="EMBL" id="JBHVBU010000240">
    <property type="protein sequence ID" value="MFE7968144.1"/>
    <property type="molecule type" value="Genomic_DNA"/>
</dbReference>